<reference evidence="2 3" key="1">
    <citation type="submission" date="2018-08" db="EMBL/GenBank/DDBJ databases">
        <title>Salinimonas sediminis sp. nov., a piezophilic bacterium isolated from a deep-sea sediment sample from the New Britain Trench.</title>
        <authorList>
            <person name="Cao J."/>
        </authorList>
    </citation>
    <scope>NUCLEOTIDE SEQUENCE [LARGE SCALE GENOMIC DNA]</scope>
    <source>
        <strain evidence="2 3">N102</strain>
    </source>
</reference>
<keyword evidence="1" id="KW-0472">Membrane</keyword>
<evidence type="ECO:0000313" key="2">
    <source>
        <dbReference type="EMBL" id="AXR06131.1"/>
    </source>
</evidence>
<proteinExistence type="predicted"/>
<dbReference type="EMBL" id="CP031769">
    <property type="protein sequence ID" value="AXR06131.1"/>
    <property type="molecule type" value="Genomic_DNA"/>
</dbReference>
<accession>A0A346NKS4</accession>
<evidence type="ECO:0000313" key="3">
    <source>
        <dbReference type="Proteomes" id="UP000262073"/>
    </source>
</evidence>
<dbReference type="OrthoDB" id="5298497at2"/>
<dbReference type="Proteomes" id="UP000262073">
    <property type="component" value="Chromosome"/>
</dbReference>
<keyword evidence="1" id="KW-1133">Transmembrane helix</keyword>
<keyword evidence="3" id="KW-1185">Reference proteome</keyword>
<sequence length="323" mass="36088">MFARFKNRLLLQWLANRIPGQRRHQLSIQSVFILPTLFGFSFMILCVCLFILGTNYQNNLLLLLTYFFVALGLINLFASYRNFARIRLQAKGIHPVFAGDNATFQMQLVHTTDAHPHGELKVHWWGHATGIVVDLDDTAGVISLPRFTYRRGVFSLPRVTFSSMYPLGLFKCWTHLDFTQPLTVYPKQQTCQVRLHSVNDASGEVTSHAPGHDDFQGLRAYSEGEPLNRIAWKTVARGLPPAVKVFSEQSGQAGYLLIDPNSGELEHQISRAAFQAVALCRQNLSYGLKIGSTVISQGSGLEHRNRCLAAMASIPATEAANDQ</sequence>
<name>A0A346NKS4_9ALTE</name>
<dbReference type="AlphaFoldDB" id="A0A346NKS4"/>
<evidence type="ECO:0000256" key="1">
    <source>
        <dbReference type="SAM" id="Phobius"/>
    </source>
</evidence>
<gene>
    <name evidence="2" type="ORF">D0Y50_06990</name>
</gene>
<feature type="transmembrane region" description="Helical" evidence="1">
    <location>
        <begin position="60"/>
        <end position="78"/>
    </location>
</feature>
<feature type="transmembrane region" description="Helical" evidence="1">
    <location>
        <begin position="31"/>
        <end position="54"/>
    </location>
</feature>
<dbReference type="RefSeq" id="WP_108566320.1">
    <property type="nucleotide sequence ID" value="NZ_CP031769.1"/>
</dbReference>
<protein>
    <submittedName>
        <fullName evidence="2">DUF58 domain-containing protein</fullName>
    </submittedName>
</protein>
<dbReference type="KEGG" id="salm:D0Y50_06990"/>
<dbReference type="PANTHER" id="PTHR34351">
    <property type="entry name" value="SLR1927 PROTEIN-RELATED"/>
    <property type="match status" value="1"/>
</dbReference>
<keyword evidence="1" id="KW-0812">Transmembrane</keyword>
<organism evidence="2 3">
    <name type="scientific">Salinimonas sediminis</name>
    <dbReference type="NCBI Taxonomy" id="2303538"/>
    <lineage>
        <taxon>Bacteria</taxon>
        <taxon>Pseudomonadati</taxon>
        <taxon>Pseudomonadota</taxon>
        <taxon>Gammaproteobacteria</taxon>
        <taxon>Alteromonadales</taxon>
        <taxon>Alteromonadaceae</taxon>
        <taxon>Alteromonas/Salinimonas group</taxon>
        <taxon>Salinimonas</taxon>
    </lineage>
</organism>
<dbReference type="PANTHER" id="PTHR34351:SF1">
    <property type="entry name" value="SLR1927 PROTEIN"/>
    <property type="match status" value="1"/>
</dbReference>